<accession>A0A7T4PQ08</accession>
<sequence>MSWGCASKRVNRWRRYGELGLQDRSAAPHRSPHTSPAWVTERVEIWRRDCRWSAFRNVQPAYT</sequence>
<organism evidence="1 2">
    <name type="scientific">Streptomyces alfalfae</name>
    <dbReference type="NCBI Taxonomy" id="1642299"/>
    <lineage>
        <taxon>Bacteria</taxon>
        <taxon>Bacillati</taxon>
        <taxon>Actinomycetota</taxon>
        <taxon>Actinomycetes</taxon>
        <taxon>Kitasatosporales</taxon>
        <taxon>Streptomycetaceae</taxon>
        <taxon>Streptomyces</taxon>
    </lineage>
</organism>
<evidence type="ECO:0000313" key="2">
    <source>
        <dbReference type="Proteomes" id="UP000596130"/>
    </source>
</evidence>
<dbReference type="AlphaFoldDB" id="A0A7T4PQ08"/>
<evidence type="ECO:0008006" key="3">
    <source>
        <dbReference type="Google" id="ProtNLM"/>
    </source>
</evidence>
<dbReference type="EMBL" id="CP065959">
    <property type="protein sequence ID" value="QQC94197.1"/>
    <property type="molecule type" value="Genomic_DNA"/>
</dbReference>
<name>A0A7T4PQ08_9ACTN</name>
<dbReference type="Proteomes" id="UP000596130">
    <property type="component" value="Chromosome"/>
</dbReference>
<dbReference type="RefSeq" id="WP_198505301.1">
    <property type="nucleotide sequence ID" value="NZ_CP065959.1"/>
</dbReference>
<proteinExistence type="predicted"/>
<protein>
    <recommendedName>
        <fullName evidence="3">DNA-binding domain-containing protein</fullName>
    </recommendedName>
</protein>
<reference evidence="1 2" key="1">
    <citation type="submission" date="2020-12" db="EMBL/GenBank/DDBJ databases">
        <title>Identification and biosynthesis of polyene macrolides produced by Streptomyces alfalfae Men-myco-93-63.</title>
        <authorList>
            <person name="Liu D."/>
            <person name="Li Y."/>
            <person name="Liu L."/>
            <person name="Han X."/>
            <person name="Shen F."/>
        </authorList>
    </citation>
    <scope>NUCLEOTIDE SEQUENCE [LARGE SCALE GENOMIC DNA]</scope>
    <source>
        <strain evidence="1 2">Men-myco-93-63</strain>
    </source>
</reference>
<evidence type="ECO:0000313" key="1">
    <source>
        <dbReference type="EMBL" id="QQC94197.1"/>
    </source>
</evidence>
<gene>
    <name evidence="1" type="ORF">I8755_35780</name>
</gene>